<dbReference type="EMBL" id="SNRY01000600">
    <property type="protein sequence ID" value="KAA6338636.1"/>
    <property type="molecule type" value="Genomic_DNA"/>
</dbReference>
<organism evidence="1">
    <name type="scientific">termite gut metagenome</name>
    <dbReference type="NCBI Taxonomy" id="433724"/>
    <lineage>
        <taxon>unclassified sequences</taxon>
        <taxon>metagenomes</taxon>
        <taxon>organismal metagenomes</taxon>
    </lineage>
</organism>
<name>A0A5J4RXF7_9ZZZZ</name>
<dbReference type="AlphaFoldDB" id="A0A5J4RXF7"/>
<accession>A0A5J4RXF7</accession>
<sequence length="738" mass="86201">MQGVGERFCCGLLSPLSCSLHNLQYNLNPQMYNDYENYKFDLSVSTSNFTDKNTYDWQRIKYAEQTLSIQDFCNLVKQSYCFCNIFEHNTFHNAKWLYNTEKSTANFKHANVIIVDVDNTTIDYNKVFNVSAFRPTILYTTPNNQSSKSNGLYRYRLVYIFDKPITDTDYFSFLYDCIVSELKRQIQDFVITDNCGRIVTQQFAGSYNNCTLLCSNVIYSLSDFPVYHAQEIENSNKVQKVKAKITVTVTDNEFIEDVKTLSYFKILNKYKNRYNYYDHTELDFNNGGYALVPDNYLSIYRKWYKASFIKTNGDVKTFCAVQKTKDQEGRRKKLFLCALIMRKIKPDVSFENLLFNLVYEVEHYYSNADGQLSPDIIINIAQTVISKDISEIVINTDNKRKPKFIVDKSYCYLNDIKPNVHKQTIKKQLSCEEIGSVYDCSISPSENLTLLKELGFKVCLRRIYDFCNNCGIEVIKNNKIDRDKILSIYDHNLSIKDNCNNINGLGFKVSLITLKRIINELGLNKKVSHFAFKNNIEKKKKSNIVLNAKTDTPEKTEEELINDVEILSHLELCKAISDMEFERHISEMQTKYNNIKPNNMEKIKTEIIPIEEEEVYTDEDIEISKNIIRSYHANLLSLKTSDLSYNRIMALCNDYMYYINKNCECLPKQEAEQTIKACNAIVSNIKAKFDKPIEPIKYYRRNNEETTRLLFEEIVKQQNINGYAVLDSNICREIMYKH</sequence>
<reference evidence="1" key="1">
    <citation type="submission" date="2019-03" db="EMBL/GenBank/DDBJ databases">
        <title>Single cell metagenomics reveals metabolic interactions within the superorganism composed of flagellate Streblomastix strix and complex community of Bacteroidetes bacteria on its surface.</title>
        <authorList>
            <person name="Treitli S.C."/>
            <person name="Kolisko M."/>
            <person name="Husnik F."/>
            <person name="Keeling P."/>
            <person name="Hampl V."/>
        </authorList>
    </citation>
    <scope>NUCLEOTIDE SEQUENCE</scope>
    <source>
        <strain evidence="1">STM</strain>
    </source>
</reference>
<gene>
    <name evidence="1" type="ORF">EZS27_013379</name>
</gene>
<comment type="caution">
    <text evidence="1">The sequence shown here is derived from an EMBL/GenBank/DDBJ whole genome shotgun (WGS) entry which is preliminary data.</text>
</comment>
<proteinExistence type="predicted"/>
<evidence type="ECO:0000313" key="1">
    <source>
        <dbReference type="EMBL" id="KAA6338636.1"/>
    </source>
</evidence>
<protein>
    <submittedName>
        <fullName evidence="1">Uncharacterized protein</fullName>
    </submittedName>
</protein>